<proteinExistence type="predicted"/>
<keyword evidence="2" id="KW-1185">Reference proteome</keyword>
<sequence length="72" mass="7310">MQTCLFARGAEVGAGVIETKHPRIPGGEIRQLEVGVALAEAGALAEVAFAVEAGPNRNKAVTPEAAALPFVA</sequence>
<evidence type="ECO:0000313" key="1">
    <source>
        <dbReference type="EMBL" id="RZF44863.1"/>
    </source>
</evidence>
<accession>A0A482XGE4</accession>
<gene>
    <name evidence="1" type="ORF">LSTR_LSTR017198</name>
</gene>
<dbReference type="Proteomes" id="UP000291343">
    <property type="component" value="Unassembled WGS sequence"/>
</dbReference>
<comment type="caution">
    <text evidence="1">The sequence shown here is derived from an EMBL/GenBank/DDBJ whole genome shotgun (WGS) entry which is preliminary data.</text>
</comment>
<protein>
    <submittedName>
        <fullName evidence="1">Uncharacterized protein</fullName>
    </submittedName>
</protein>
<dbReference type="AlphaFoldDB" id="A0A482XGE4"/>
<dbReference type="EMBL" id="QKKF02010280">
    <property type="protein sequence ID" value="RZF44863.1"/>
    <property type="molecule type" value="Genomic_DNA"/>
</dbReference>
<reference evidence="1 2" key="1">
    <citation type="journal article" date="2017" name="Gigascience">
        <title>Genome sequence of the small brown planthopper, Laodelphax striatellus.</title>
        <authorList>
            <person name="Zhu J."/>
            <person name="Jiang F."/>
            <person name="Wang X."/>
            <person name="Yang P."/>
            <person name="Bao Y."/>
            <person name="Zhao W."/>
            <person name="Wang W."/>
            <person name="Lu H."/>
            <person name="Wang Q."/>
            <person name="Cui N."/>
            <person name="Li J."/>
            <person name="Chen X."/>
            <person name="Luo L."/>
            <person name="Yu J."/>
            <person name="Kang L."/>
            <person name="Cui F."/>
        </authorList>
    </citation>
    <scope>NUCLEOTIDE SEQUENCE [LARGE SCALE GENOMIC DNA]</scope>
    <source>
        <strain evidence="1">Lst14</strain>
    </source>
</reference>
<name>A0A482XGE4_LAOST</name>
<organism evidence="1 2">
    <name type="scientific">Laodelphax striatellus</name>
    <name type="common">Small brown planthopper</name>
    <name type="synonym">Delphax striatella</name>
    <dbReference type="NCBI Taxonomy" id="195883"/>
    <lineage>
        <taxon>Eukaryota</taxon>
        <taxon>Metazoa</taxon>
        <taxon>Ecdysozoa</taxon>
        <taxon>Arthropoda</taxon>
        <taxon>Hexapoda</taxon>
        <taxon>Insecta</taxon>
        <taxon>Pterygota</taxon>
        <taxon>Neoptera</taxon>
        <taxon>Paraneoptera</taxon>
        <taxon>Hemiptera</taxon>
        <taxon>Auchenorrhyncha</taxon>
        <taxon>Fulgoroidea</taxon>
        <taxon>Delphacidae</taxon>
        <taxon>Criomorphinae</taxon>
        <taxon>Laodelphax</taxon>
    </lineage>
</organism>
<dbReference type="InParanoid" id="A0A482XGE4"/>
<evidence type="ECO:0000313" key="2">
    <source>
        <dbReference type="Proteomes" id="UP000291343"/>
    </source>
</evidence>